<dbReference type="SUPFAM" id="SSF50443">
    <property type="entry name" value="FucI/AraA C-terminal domain-like"/>
    <property type="match status" value="1"/>
</dbReference>
<dbReference type="OrthoDB" id="9765600at2"/>
<keyword evidence="2" id="KW-0054">Arabinose catabolism</keyword>
<dbReference type="Pfam" id="PF24856">
    <property type="entry name" value="AraA_central"/>
    <property type="match status" value="1"/>
</dbReference>
<dbReference type="GO" id="GO:0008733">
    <property type="term" value="F:L-arabinose isomerase activity"/>
    <property type="evidence" value="ECO:0007669"/>
    <property type="project" value="InterPro"/>
</dbReference>
<keyword evidence="4 9" id="KW-0413">Isomerase</keyword>
<dbReference type="InterPro" id="IPR024664">
    <property type="entry name" value="Ara_Isoase_C"/>
</dbReference>
<feature type="domain" description="L-arabinose isomerase N-terminal" evidence="6">
    <location>
        <begin position="19"/>
        <end position="172"/>
    </location>
</feature>
<dbReference type="RefSeq" id="WP_131308272.1">
    <property type="nucleotide sequence ID" value="NZ_SJFN01000010.1"/>
</dbReference>
<dbReference type="EMBL" id="SJFN01000010">
    <property type="protein sequence ID" value="TBW38745.1"/>
    <property type="molecule type" value="Genomic_DNA"/>
</dbReference>
<dbReference type="GO" id="GO:0046872">
    <property type="term" value="F:metal ion binding"/>
    <property type="evidence" value="ECO:0007669"/>
    <property type="project" value="UniProtKB-KW"/>
</dbReference>
<keyword evidence="3" id="KW-0464">Manganese</keyword>
<evidence type="ECO:0000256" key="4">
    <source>
        <dbReference type="ARBA" id="ARBA00023235"/>
    </source>
</evidence>
<comment type="caution">
    <text evidence="9">The sequence shown here is derived from an EMBL/GenBank/DDBJ whole genome shotgun (WGS) entry which is preliminary data.</text>
</comment>
<dbReference type="SUPFAM" id="SSF53743">
    <property type="entry name" value="FucI/AraA N-terminal and middle domains"/>
    <property type="match status" value="1"/>
</dbReference>
<dbReference type="PANTHER" id="PTHR38464">
    <property type="entry name" value="L-ARABINOSE ISOMERASE"/>
    <property type="match status" value="1"/>
</dbReference>
<evidence type="ECO:0000256" key="5">
    <source>
        <dbReference type="ARBA" id="ARBA00023277"/>
    </source>
</evidence>
<evidence type="ECO:0000256" key="2">
    <source>
        <dbReference type="ARBA" id="ARBA00022935"/>
    </source>
</evidence>
<organism evidence="9 10">
    <name type="scientific">Siculibacillus lacustris</name>
    <dbReference type="NCBI Taxonomy" id="1549641"/>
    <lineage>
        <taxon>Bacteria</taxon>
        <taxon>Pseudomonadati</taxon>
        <taxon>Pseudomonadota</taxon>
        <taxon>Alphaproteobacteria</taxon>
        <taxon>Hyphomicrobiales</taxon>
        <taxon>Ancalomicrobiaceae</taxon>
        <taxon>Siculibacillus</taxon>
    </lineage>
</organism>
<feature type="domain" description="L-arabinose isomerase central" evidence="8">
    <location>
        <begin position="200"/>
        <end position="319"/>
    </location>
</feature>
<dbReference type="InterPro" id="IPR055389">
    <property type="entry name" value="AraA_N"/>
</dbReference>
<evidence type="ECO:0000256" key="1">
    <source>
        <dbReference type="ARBA" id="ARBA00022723"/>
    </source>
</evidence>
<evidence type="ECO:0000259" key="8">
    <source>
        <dbReference type="Pfam" id="PF24856"/>
    </source>
</evidence>
<dbReference type="Proteomes" id="UP000292781">
    <property type="component" value="Unassembled WGS sequence"/>
</dbReference>
<protein>
    <submittedName>
        <fullName evidence="9">Arabinose isomerase</fullName>
    </submittedName>
</protein>
<dbReference type="CDD" id="cd00578">
    <property type="entry name" value="L-fuc_L-ara-isomerases"/>
    <property type="match status" value="1"/>
</dbReference>
<dbReference type="Gene3D" id="3.40.50.10940">
    <property type="match status" value="1"/>
</dbReference>
<dbReference type="Pfam" id="PF11762">
    <property type="entry name" value="Arabinose_Iso_C"/>
    <property type="match status" value="1"/>
</dbReference>
<evidence type="ECO:0000313" key="10">
    <source>
        <dbReference type="Proteomes" id="UP000292781"/>
    </source>
</evidence>
<dbReference type="InterPro" id="IPR003762">
    <property type="entry name" value="Lara_isomerase"/>
</dbReference>
<keyword evidence="10" id="KW-1185">Reference proteome</keyword>
<evidence type="ECO:0000259" key="7">
    <source>
        <dbReference type="Pfam" id="PF11762"/>
    </source>
</evidence>
<keyword evidence="1" id="KW-0479">Metal-binding</keyword>
<name>A0A4Q9VSD0_9HYPH</name>
<evidence type="ECO:0000313" key="9">
    <source>
        <dbReference type="EMBL" id="TBW38745.1"/>
    </source>
</evidence>
<dbReference type="InterPro" id="IPR004216">
    <property type="entry name" value="Fuc/Ara_isomerase_C"/>
</dbReference>
<accession>A0A4Q9VSD0</accession>
<dbReference type="AlphaFoldDB" id="A0A4Q9VSD0"/>
<dbReference type="PANTHER" id="PTHR38464:SF1">
    <property type="entry name" value="L-ARABINOSE ISOMERASE"/>
    <property type="match status" value="1"/>
</dbReference>
<dbReference type="InterPro" id="IPR055390">
    <property type="entry name" value="AraA_central"/>
</dbReference>
<dbReference type="Pfam" id="PF02610">
    <property type="entry name" value="AraA_N"/>
    <property type="match status" value="1"/>
</dbReference>
<gene>
    <name evidence="9" type="ORF">EYW49_08625</name>
</gene>
<proteinExistence type="predicted"/>
<reference evidence="9 10" key="1">
    <citation type="submission" date="2019-02" db="EMBL/GenBank/DDBJ databases">
        <title>Siculibacillus lacustris gen. nov., sp. nov., a new rosette-forming bacterium isolated from a freshwater crater lake (Lake St. Ana, Romania).</title>
        <authorList>
            <person name="Felfoldi T."/>
            <person name="Marton Z."/>
            <person name="Szabo A."/>
            <person name="Mentes A."/>
            <person name="Boka K."/>
            <person name="Marialigeti K."/>
            <person name="Mathe I."/>
            <person name="Koncz M."/>
            <person name="Schumann P."/>
            <person name="Toth E."/>
        </authorList>
    </citation>
    <scope>NUCLEOTIDE SEQUENCE [LARGE SCALE GENOMIC DNA]</scope>
    <source>
        <strain evidence="9 10">SA-279</strain>
    </source>
</reference>
<sequence length="468" mass="51415">MSLAVVGRKPVIGLLGIMQELYDKMLPGITERQESYGRAVAAKLEGVAEVRFPKAVRCREDIEEVMGGFQRDGVDGVLIVMLTYGPGLRLVNAFRDCSLPLMLANIQPEPKVTPAWDMGDLTYNQGVHGAQDTANTLIRLGKQFTVFSGDWQSEAFVTAFETFAVAAHTVTAMKQAKIAVFGRMPGMGDILTDPHTFMRRLGPQVDHIGMGSIVYEMEQSTKADIDAVLAYCNANFEMDPKLKPAQLEEAAKIQVGIARVLEKGGYDGFSLYFNEIGFDGRFTQIHMMAASNLMAEGYGYAAEGDTNCASLMVAARAIAPDPHFTEMYAMDFERDAALQSHMGEGNWKVARRDRKPKLIDRPLGIGGLDNPPTVLFQAEPGPATLVSLVSLGGDAYRLVVVQGTILETEDLPTVEMPYFFYRPDTGVTECLTGWLKNGGTHHQVLHLGDVRPRWKAYCELAGIEYVEV</sequence>
<feature type="domain" description="L-arabinose isomerase C-terminal" evidence="7">
    <location>
        <begin position="322"/>
        <end position="464"/>
    </location>
</feature>
<dbReference type="GO" id="GO:0005829">
    <property type="term" value="C:cytosol"/>
    <property type="evidence" value="ECO:0007669"/>
    <property type="project" value="TreeGrafter"/>
</dbReference>
<dbReference type="PIRSF" id="PIRSF001478">
    <property type="entry name" value="L-ara_isomerase"/>
    <property type="match status" value="1"/>
</dbReference>
<keyword evidence="5" id="KW-0119">Carbohydrate metabolism</keyword>
<dbReference type="InterPro" id="IPR038583">
    <property type="entry name" value="AraA_N_sf"/>
</dbReference>
<evidence type="ECO:0000259" key="6">
    <source>
        <dbReference type="Pfam" id="PF02610"/>
    </source>
</evidence>
<evidence type="ECO:0000256" key="3">
    <source>
        <dbReference type="ARBA" id="ARBA00023211"/>
    </source>
</evidence>
<dbReference type="InterPro" id="IPR009015">
    <property type="entry name" value="Fucose_isomerase_N/cen_sf"/>
</dbReference>
<dbReference type="GO" id="GO:0019569">
    <property type="term" value="P:L-arabinose catabolic process to D-xylulose 5-phosphate"/>
    <property type="evidence" value="ECO:0007669"/>
    <property type="project" value="TreeGrafter"/>
</dbReference>